<feature type="transmembrane region" description="Helical" evidence="1">
    <location>
        <begin position="51"/>
        <end position="73"/>
    </location>
</feature>
<protein>
    <recommendedName>
        <fullName evidence="4">DUF3392 family protein</fullName>
    </recommendedName>
</protein>
<keyword evidence="1" id="KW-0812">Transmembrane</keyword>
<keyword evidence="3" id="KW-1185">Reference proteome</keyword>
<accession>A0A1S6HX83</accession>
<dbReference type="Proteomes" id="UP000189545">
    <property type="component" value="Chromosome"/>
</dbReference>
<dbReference type="InterPro" id="IPR021813">
    <property type="entry name" value="DUF3392"/>
</dbReference>
<keyword evidence="1" id="KW-0472">Membrane</keyword>
<dbReference type="RefSeq" id="WP_077754991.1">
    <property type="nucleotide sequence ID" value="NZ_CP014782.1"/>
</dbReference>
<dbReference type="AlphaFoldDB" id="A0A1S6HX83"/>
<dbReference type="STRING" id="225848.Sps_05096"/>
<organism evidence="2 3">
    <name type="scientific">Shewanella psychrophila</name>
    <dbReference type="NCBI Taxonomy" id="225848"/>
    <lineage>
        <taxon>Bacteria</taxon>
        <taxon>Pseudomonadati</taxon>
        <taxon>Pseudomonadota</taxon>
        <taxon>Gammaproteobacteria</taxon>
        <taxon>Alteromonadales</taxon>
        <taxon>Shewanellaceae</taxon>
        <taxon>Shewanella</taxon>
    </lineage>
</organism>
<keyword evidence="1" id="KW-1133">Transmembrane helix</keyword>
<reference evidence="2 3" key="1">
    <citation type="submission" date="2016-03" db="EMBL/GenBank/DDBJ databases">
        <title>Complete genome sequence of Shewanella psychrophila WP2, a deep sea bacterium isolated from west Pacific sediment.</title>
        <authorList>
            <person name="Xu G."/>
            <person name="Jian H."/>
        </authorList>
    </citation>
    <scope>NUCLEOTIDE SEQUENCE [LARGE SCALE GENOMIC DNA]</scope>
    <source>
        <strain evidence="2 3">WP2</strain>
    </source>
</reference>
<dbReference type="KEGG" id="spsw:Sps_05096"/>
<dbReference type="Pfam" id="PF11872">
    <property type="entry name" value="DUF3392"/>
    <property type="match status" value="1"/>
</dbReference>
<dbReference type="OrthoDB" id="6196761at2"/>
<proteinExistence type="predicted"/>
<name>A0A1S6HX83_9GAMM</name>
<gene>
    <name evidence="2" type="ORF">Sps_05096</name>
</gene>
<evidence type="ECO:0000256" key="1">
    <source>
        <dbReference type="SAM" id="Phobius"/>
    </source>
</evidence>
<feature type="transmembrane region" description="Helical" evidence="1">
    <location>
        <begin position="85"/>
        <end position="104"/>
    </location>
</feature>
<evidence type="ECO:0000313" key="3">
    <source>
        <dbReference type="Proteomes" id="UP000189545"/>
    </source>
</evidence>
<sequence length="110" mass="12274">MEPIISVFHQVGSLLYPWLNEVATAIIACLLIVFGADLNRLLSRKLSGRSFILRTLVFVLINAFGYGILIVTASPILAKNLAQVSAHWLLFIVIGIFIFIGVWAQRHKQI</sequence>
<dbReference type="EMBL" id="CP014782">
    <property type="protein sequence ID" value="AQS40165.1"/>
    <property type="molecule type" value="Genomic_DNA"/>
</dbReference>
<feature type="transmembrane region" description="Helical" evidence="1">
    <location>
        <begin position="22"/>
        <end position="39"/>
    </location>
</feature>
<evidence type="ECO:0008006" key="4">
    <source>
        <dbReference type="Google" id="ProtNLM"/>
    </source>
</evidence>
<evidence type="ECO:0000313" key="2">
    <source>
        <dbReference type="EMBL" id="AQS40165.1"/>
    </source>
</evidence>